<proteinExistence type="predicted"/>
<reference evidence="1" key="1">
    <citation type="journal article" date="2014" name="Front. Microbiol.">
        <title>High frequency of phylogenetically diverse reductive dehalogenase-homologous genes in deep subseafloor sedimentary metagenomes.</title>
        <authorList>
            <person name="Kawai M."/>
            <person name="Futagami T."/>
            <person name="Toyoda A."/>
            <person name="Takaki Y."/>
            <person name="Nishi S."/>
            <person name="Hori S."/>
            <person name="Arai W."/>
            <person name="Tsubouchi T."/>
            <person name="Morono Y."/>
            <person name="Uchiyama I."/>
            <person name="Ito T."/>
            <person name="Fujiyama A."/>
            <person name="Inagaki F."/>
            <person name="Takami H."/>
        </authorList>
    </citation>
    <scope>NUCLEOTIDE SEQUENCE</scope>
    <source>
        <strain evidence="1">Expedition CK06-06</strain>
    </source>
</reference>
<sequence>GKGIRSQDPRILTELVTSKEGKNEYPNLNLYIKYNKLYDRIDQNRIFSEISELEGEVKLRLCEREEEKELVKLSRMLGVLQDLILYLNYIMLIQKLSDYLIGIFRLTSF</sequence>
<gene>
    <name evidence="1" type="ORF">S06H3_16285</name>
</gene>
<dbReference type="EMBL" id="BARV01008047">
    <property type="protein sequence ID" value="GAI15859.1"/>
    <property type="molecule type" value="Genomic_DNA"/>
</dbReference>
<accession>X1NB29</accession>
<comment type="caution">
    <text evidence="1">The sequence shown here is derived from an EMBL/GenBank/DDBJ whole genome shotgun (WGS) entry which is preliminary data.</text>
</comment>
<organism evidence="1">
    <name type="scientific">marine sediment metagenome</name>
    <dbReference type="NCBI Taxonomy" id="412755"/>
    <lineage>
        <taxon>unclassified sequences</taxon>
        <taxon>metagenomes</taxon>
        <taxon>ecological metagenomes</taxon>
    </lineage>
</organism>
<evidence type="ECO:0000313" key="1">
    <source>
        <dbReference type="EMBL" id="GAI15859.1"/>
    </source>
</evidence>
<protein>
    <submittedName>
        <fullName evidence="1">Uncharacterized protein</fullName>
    </submittedName>
</protein>
<feature type="non-terminal residue" evidence="1">
    <location>
        <position position="1"/>
    </location>
</feature>
<name>X1NB29_9ZZZZ</name>
<dbReference type="AlphaFoldDB" id="X1NB29"/>